<dbReference type="InterPro" id="IPR029063">
    <property type="entry name" value="SAM-dependent_MTases_sf"/>
</dbReference>
<comment type="caution">
    <text evidence="3">The sequence shown here is derived from an EMBL/GenBank/DDBJ whole genome shotgun (WGS) entry which is preliminary data.</text>
</comment>
<name>A0AAE0DLX3_9LECA</name>
<evidence type="ECO:0000259" key="2">
    <source>
        <dbReference type="Pfam" id="PF13649"/>
    </source>
</evidence>
<feature type="region of interest" description="Disordered" evidence="1">
    <location>
        <begin position="365"/>
        <end position="389"/>
    </location>
</feature>
<dbReference type="Pfam" id="PF13649">
    <property type="entry name" value="Methyltransf_25"/>
    <property type="match status" value="1"/>
</dbReference>
<dbReference type="EMBL" id="JASNWA010000006">
    <property type="protein sequence ID" value="KAK3174661.1"/>
    <property type="molecule type" value="Genomic_DNA"/>
</dbReference>
<feature type="compositionally biased region" description="Basic and acidic residues" evidence="1">
    <location>
        <begin position="374"/>
        <end position="389"/>
    </location>
</feature>
<evidence type="ECO:0000313" key="3">
    <source>
        <dbReference type="EMBL" id="KAK3174661.1"/>
    </source>
</evidence>
<dbReference type="PANTHER" id="PTHR43591">
    <property type="entry name" value="METHYLTRANSFERASE"/>
    <property type="match status" value="1"/>
</dbReference>
<accession>A0AAE0DLX3</accession>
<reference evidence="3" key="1">
    <citation type="submission" date="2022-11" db="EMBL/GenBank/DDBJ databases">
        <title>Chromosomal genome sequence assembly and mating type (MAT) locus characterization of the leprose asexual lichenized fungus Lepraria neglecta (Nyl.) Erichsen.</title>
        <authorList>
            <person name="Allen J.L."/>
            <person name="Pfeffer B."/>
        </authorList>
    </citation>
    <scope>NUCLEOTIDE SEQUENCE</scope>
    <source>
        <strain evidence="3">Allen 5258</strain>
    </source>
</reference>
<dbReference type="Proteomes" id="UP001276659">
    <property type="component" value="Unassembled WGS sequence"/>
</dbReference>
<dbReference type="Gene3D" id="3.40.50.150">
    <property type="entry name" value="Vaccinia Virus protein VP39"/>
    <property type="match status" value="1"/>
</dbReference>
<dbReference type="PANTHER" id="PTHR43591:SF50">
    <property type="entry name" value="METHYLTRANSFERASE DOMAIN-CONTAINING PROTEIN-RELATED"/>
    <property type="match status" value="1"/>
</dbReference>
<keyword evidence="4" id="KW-1185">Reference proteome</keyword>
<gene>
    <name evidence="3" type="ORF">OEA41_001907</name>
</gene>
<evidence type="ECO:0000256" key="1">
    <source>
        <dbReference type="SAM" id="MobiDB-lite"/>
    </source>
</evidence>
<sequence length="482" mass="54179">MSKNEAYMLPRDSSETERLRVQHQFLLALVNGHLIHPSIPRKALRTVADVGTGTGIWLQELAKDFDGKRNPEFVGFDISQQQFPPDKPSNQDFIVHDMTRPFPNKYLEHFDLVNLRLLSYALKAQDLKQAVENVAQIIRPGGYLQWQEADFIDAWATPETEAARSVVSYVIAERIARGLTPWLGILLSFSPPCLDVLKMEQLLKTLSTATNPSPLIQAEHTSHTLTVAIVLLKAGAARRERLAAEFSVPSEEAEQLIQDAEAMMSLVGAIENGEGPAKSRWDGLLTLIIGRRAIITEQAEPWMDTRHTMEGLKEYLALLLTPELVYNLNNIVRESQLVAKSTGALDNNEIDAVILKGEAEHADIGLGATESQEETDRLKSEKEDSEPKLNKVKEQIEALNKDVRIYKDLLDAPDPVTESTTSCADQASHFNEYATTLSDEEGREPDSEELLRQATLNNTYQKHFAFRYTQAKFDDRQADYQR</sequence>
<dbReference type="CDD" id="cd02440">
    <property type="entry name" value="AdoMet_MTases"/>
    <property type="match status" value="1"/>
</dbReference>
<protein>
    <recommendedName>
        <fullName evidence="2">Methyltransferase domain-containing protein</fullName>
    </recommendedName>
</protein>
<organism evidence="3 4">
    <name type="scientific">Lepraria neglecta</name>
    <dbReference type="NCBI Taxonomy" id="209136"/>
    <lineage>
        <taxon>Eukaryota</taxon>
        <taxon>Fungi</taxon>
        <taxon>Dikarya</taxon>
        <taxon>Ascomycota</taxon>
        <taxon>Pezizomycotina</taxon>
        <taxon>Lecanoromycetes</taxon>
        <taxon>OSLEUM clade</taxon>
        <taxon>Lecanoromycetidae</taxon>
        <taxon>Lecanorales</taxon>
        <taxon>Lecanorineae</taxon>
        <taxon>Stereocaulaceae</taxon>
        <taxon>Lepraria</taxon>
    </lineage>
</organism>
<proteinExistence type="predicted"/>
<dbReference type="AlphaFoldDB" id="A0AAE0DLX3"/>
<dbReference type="InterPro" id="IPR041698">
    <property type="entry name" value="Methyltransf_25"/>
</dbReference>
<evidence type="ECO:0000313" key="4">
    <source>
        <dbReference type="Proteomes" id="UP001276659"/>
    </source>
</evidence>
<dbReference type="SUPFAM" id="SSF53335">
    <property type="entry name" value="S-adenosyl-L-methionine-dependent methyltransferases"/>
    <property type="match status" value="1"/>
</dbReference>
<feature type="domain" description="Methyltransferase" evidence="2">
    <location>
        <begin position="47"/>
        <end position="142"/>
    </location>
</feature>